<feature type="region of interest" description="Disordered" evidence="1">
    <location>
        <begin position="68"/>
        <end position="107"/>
    </location>
</feature>
<keyword evidence="3" id="KW-1185">Reference proteome</keyword>
<name>A0A126ZXC3_9MICC</name>
<accession>A0A126ZXC3</accession>
<proteinExistence type="predicted"/>
<organism evidence="2 3">
    <name type="scientific">Sinomonas atrocyanea</name>
    <dbReference type="NCBI Taxonomy" id="37927"/>
    <lineage>
        <taxon>Bacteria</taxon>
        <taxon>Bacillati</taxon>
        <taxon>Actinomycetota</taxon>
        <taxon>Actinomycetes</taxon>
        <taxon>Micrococcales</taxon>
        <taxon>Micrococcaceae</taxon>
        <taxon>Sinomonas</taxon>
    </lineage>
</organism>
<gene>
    <name evidence="2" type="ORF">SA2016_0920</name>
</gene>
<dbReference type="AlphaFoldDB" id="A0A126ZXC3"/>
<evidence type="ECO:0000313" key="2">
    <source>
        <dbReference type="EMBL" id="AMM31607.1"/>
    </source>
</evidence>
<evidence type="ECO:0000256" key="1">
    <source>
        <dbReference type="SAM" id="MobiDB-lite"/>
    </source>
</evidence>
<dbReference type="KEGG" id="satk:SA2016_0920"/>
<dbReference type="Proteomes" id="UP000070134">
    <property type="component" value="Chromosome"/>
</dbReference>
<dbReference type="RefSeq" id="WP_066495815.1">
    <property type="nucleotide sequence ID" value="NZ_CP014518.1"/>
</dbReference>
<evidence type="ECO:0000313" key="3">
    <source>
        <dbReference type="Proteomes" id="UP000070134"/>
    </source>
</evidence>
<dbReference type="EMBL" id="CP014518">
    <property type="protein sequence ID" value="AMM31607.1"/>
    <property type="molecule type" value="Genomic_DNA"/>
</dbReference>
<reference evidence="2 3" key="1">
    <citation type="submission" date="2016-02" db="EMBL/GenBank/DDBJ databases">
        <title>Complete genome of Sinomonas atrocyanea KCTC 3377.</title>
        <authorList>
            <person name="Kim K.M."/>
        </authorList>
    </citation>
    <scope>NUCLEOTIDE SEQUENCE [LARGE SCALE GENOMIC DNA]</scope>
    <source>
        <strain evidence="2 3">KCTC 3377</strain>
    </source>
</reference>
<sequence>MENESDYPDEAIRTLLGLQAVPGQTRRELEQAVQQDYTARCAALCQALDTLPDEARYSMTEEQLSVLSLGAPPPCRPSPAADGTGRTQIRFPPRADVPPGIRAPAAH</sequence>
<protein>
    <submittedName>
        <fullName evidence="2">Uncharacterized protein</fullName>
    </submittedName>
</protein>